<dbReference type="AlphaFoldDB" id="A0A0N9E729"/>
<protein>
    <submittedName>
        <fullName evidence="2">Has1</fullName>
    </submittedName>
</protein>
<proteinExistence type="predicted"/>
<dbReference type="Gene3D" id="1.10.10.10">
    <property type="entry name" value="Winged helix-like DNA-binding domain superfamily/Winged helix DNA-binding domain"/>
    <property type="match status" value="1"/>
</dbReference>
<name>A0A0N9E729_9ACTN</name>
<dbReference type="GO" id="GO:0006355">
    <property type="term" value="P:regulation of DNA-templated transcription"/>
    <property type="evidence" value="ECO:0007669"/>
    <property type="project" value="InterPro"/>
</dbReference>
<sequence length="283" mass="30425">MARWMAAEANRCMPIDGGFGMGVAIDPRGIDPRGADETVERSDDHASHLEQALLQARKLIESTVLLHSRRLTTPSPVVRTDGARLGDSLAQLIGGARYSVAVTLTGAGAFENAVIGALDRTPSRAVVRMLCNVPAAEGVAERLRPLTRVRPEVRVSQSELRGIVVVDGASALVQTHDQEPEGQVAVVNDIGAVRALELLFAGAWSRGRKLADHLGLAPRLRTEFARTVLEALRAGHTDETAARAINVSLRTYRRHVAEIMRELDASSRFQAGARAVELGLLAD</sequence>
<organism evidence="2">
    <name type="scientific">Streptomyces sp. LZ35</name>
    <dbReference type="NCBI Taxonomy" id="1245024"/>
    <lineage>
        <taxon>Bacteria</taxon>
        <taxon>Bacillati</taxon>
        <taxon>Actinomycetota</taxon>
        <taxon>Actinomycetes</taxon>
        <taxon>Kitasatosporales</taxon>
        <taxon>Streptomycetaceae</taxon>
        <taxon>Streptomyces</taxon>
    </lineage>
</organism>
<evidence type="ECO:0000259" key="1">
    <source>
        <dbReference type="SMART" id="SM00421"/>
    </source>
</evidence>
<accession>A0A0N9E729</accession>
<dbReference type="SUPFAM" id="SSF46894">
    <property type="entry name" value="C-terminal effector domain of the bipartite response regulators"/>
    <property type="match status" value="1"/>
</dbReference>
<dbReference type="EMBL" id="KR063271">
    <property type="protein sequence ID" value="ALF39547.1"/>
    <property type="molecule type" value="Genomic_DNA"/>
</dbReference>
<gene>
    <name evidence="2" type="primary">has1</name>
</gene>
<dbReference type="InterPro" id="IPR016032">
    <property type="entry name" value="Sig_transdc_resp-reg_C-effctor"/>
</dbReference>
<dbReference type="InterPro" id="IPR036388">
    <property type="entry name" value="WH-like_DNA-bd_sf"/>
</dbReference>
<evidence type="ECO:0000313" key="2">
    <source>
        <dbReference type="EMBL" id="ALF39547.1"/>
    </source>
</evidence>
<feature type="domain" description="HTH luxR-type" evidence="1">
    <location>
        <begin position="226"/>
        <end position="275"/>
    </location>
</feature>
<reference evidence="2" key="1">
    <citation type="submission" date="2015-04" db="EMBL/GenBank/DDBJ databases">
        <title>Haoxinamides A and B, Lipothreonines Bearing Novel ortho-alkyl Cinnamoyl Moiety from Streptomyces sp.</title>
        <authorList>
            <person name="Wang H."/>
            <person name="Qian Z."/>
            <person name="Shen Y."/>
        </authorList>
    </citation>
    <scope>NUCLEOTIDE SEQUENCE</scope>
    <source>
        <strain evidence="2">LZ35</strain>
    </source>
</reference>
<dbReference type="InterPro" id="IPR000792">
    <property type="entry name" value="Tscrpt_reg_LuxR_C"/>
</dbReference>
<dbReference type="SMART" id="SM00421">
    <property type="entry name" value="HTH_LUXR"/>
    <property type="match status" value="1"/>
</dbReference>
<dbReference type="GO" id="GO:0003677">
    <property type="term" value="F:DNA binding"/>
    <property type="evidence" value="ECO:0007669"/>
    <property type="project" value="InterPro"/>
</dbReference>